<evidence type="ECO:0000313" key="2">
    <source>
        <dbReference type="EMBL" id="SFM48400.1"/>
    </source>
</evidence>
<evidence type="ECO:0000259" key="1">
    <source>
        <dbReference type="Pfam" id="PF02470"/>
    </source>
</evidence>
<dbReference type="Pfam" id="PF02470">
    <property type="entry name" value="MlaD"/>
    <property type="match status" value="1"/>
</dbReference>
<gene>
    <name evidence="2" type="ORF">SAMN05216217_10652</name>
</gene>
<dbReference type="InterPro" id="IPR003399">
    <property type="entry name" value="Mce/MlaD"/>
</dbReference>
<dbReference type="AlphaFoldDB" id="A0A1I4R8X5"/>
<organism evidence="2 3">
    <name type="scientific">Halopseudomonas yangmingensis</name>
    <dbReference type="NCBI Taxonomy" id="1720063"/>
    <lineage>
        <taxon>Bacteria</taxon>
        <taxon>Pseudomonadati</taxon>
        <taxon>Pseudomonadota</taxon>
        <taxon>Gammaproteobacteria</taxon>
        <taxon>Pseudomonadales</taxon>
        <taxon>Pseudomonadaceae</taxon>
        <taxon>Halopseudomonas</taxon>
    </lineage>
</organism>
<reference evidence="3" key="1">
    <citation type="submission" date="2016-10" db="EMBL/GenBank/DDBJ databases">
        <authorList>
            <person name="Varghese N."/>
            <person name="Submissions S."/>
        </authorList>
    </citation>
    <scope>NUCLEOTIDE SEQUENCE [LARGE SCALE GENOMIC DNA]</scope>
    <source>
        <strain evidence="3">DSM 24213</strain>
    </source>
</reference>
<sequence length="312" mass="33640">METRAHHVLIGLFTLLGSLAAVGFAIWLGNTSSSRDYNHYTVVFNEAVSGLSRGSTVQYSGIRVGDIVELRLDPQDPRRVLAHIRVDSHIPLREDTRARLSFTGITGTSVIELSHGTPDSPILRSRSGEDPQIIASPSPISALLANGEDLMTNINQLVASARSILSEENAASLNRTLTAIEQATVSIAGQGDDLQRLLTDLSQASRQASATLEQTSLLLGSADRLLNQQGSRTLDGAEQALASIARTSQTLEKLLTDNSDSFSSGMQGLGQLEPAITELRGSLIALRNITRRLEDNPGRFLLGRDSMEEFEP</sequence>
<dbReference type="OrthoDB" id="9806984at2"/>
<name>A0A1I4R8X5_9GAMM</name>
<dbReference type="PANTHER" id="PTHR36698:SF2">
    <property type="entry name" value="MCE_MLAD DOMAIN-CONTAINING PROTEIN"/>
    <property type="match status" value="1"/>
</dbReference>
<evidence type="ECO:0000313" key="3">
    <source>
        <dbReference type="Proteomes" id="UP000243629"/>
    </source>
</evidence>
<accession>A0A1I4R8X5</accession>
<dbReference type="Proteomes" id="UP000243629">
    <property type="component" value="Unassembled WGS sequence"/>
</dbReference>
<keyword evidence="3" id="KW-1185">Reference proteome</keyword>
<protein>
    <submittedName>
        <fullName evidence="2">Phospholipid/cholesterol/gamma-HCH transport system substrate-binding protein</fullName>
    </submittedName>
</protein>
<feature type="domain" description="Mce/MlaD" evidence="1">
    <location>
        <begin position="37"/>
        <end position="115"/>
    </location>
</feature>
<dbReference type="RefSeq" id="WP_093474878.1">
    <property type="nucleotide sequence ID" value="NZ_FOUI01000006.1"/>
</dbReference>
<proteinExistence type="predicted"/>
<dbReference type="PANTHER" id="PTHR36698">
    <property type="entry name" value="BLL5892 PROTEIN"/>
    <property type="match status" value="1"/>
</dbReference>
<dbReference type="STRING" id="1720063.SAMN05216217_10652"/>
<dbReference type="EMBL" id="FOUI01000006">
    <property type="protein sequence ID" value="SFM48400.1"/>
    <property type="molecule type" value="Genomic_DNA"/>
</dbReference>